<sequence length="193" mass="21750">MENNTLIDLIKKTRSVRRFDESVPIREEVLRTWIGNLRYTSSARNLQPLKYKIVTEKDDLELIYPLLHWAGYLKDWDGPSQGERPTAFVIQLVDTDIATSARFDEGIQLEALMLQATAEGWSGCIIQAFNAAKLVASLSIPERFSPLSVIAFGKGIEQIVIEKLVADGSVQYWRTADGVHHVPKRIAEELIIA</sequence>
<dbReference type="EMBL" id="BAAFSF010000001">
    <property type="protein sequence ID" value="GAB1251553.1"/>
    <property type="molecule type" value="Genomic_DNA"/>
</dbReference>
<dbReference type="PANTHER" id="PTHR43673">
    <property type="entry name" value="NAD(P)H NITROREDUCTASE YDGI-RELATED"/>
    <property type="match status" value="1"/>
</dbReference>
<organism evidence="4 5">
    <name type="scientific">Porphyromonas miyakawae</name>
    <dbReference type="NCBI Taxonomy" id="3137470"/>
    <lineage>
        <taxon>Bacteria</taxon>
        <taxon>Pseudomonadati</taxon>
        <taxon>Bacteroidota</taxon>
        <taxon>Bacteroidia</taxon>
        <taxon>Bacteroidales</taxon>
        <taxon>Porphyromonadaceae</taxon>
        <taxon>Porphyromonas</taxon>
    </lineage>
</organism>
<name>A0ABQ0E1G9_9PORP</name>
<dbReference type="InterPro" id="IPR029479">
    <property type="entry name" value="Nitroreductase"/>
</dbReference>
<evidence type="ECO:0000256" key="1">
    <source>
        <dbReference type="ARBA" id="ARBA00007118"/>
    </source>
</evidence>
<dbReference type="InterPro" id="IPR023312">
    <property type="entry name" value="Put_nitroreductase_C_bac"/>
</dbReference>
<gene>
    <name evidence="4" type="ORF">Tsumi_06570</name>
</gene>
<dbReference type="RefSeq" id="WP_411915359.1">
    <property type="nucleotide sequence ID" value="NZ_BAAFSF010000001.1"/>
</dbReference>
<dbReference type="CDD" id="cd02062">
    <property type="entry name" value="Nitro_FMN_reductase"/>
    <property type="match status" value="1"/>
</dbReference>
<evidence type="ECO:0000259" key="3">
    <source>
        <dbReference type="Pfam" id="PF00881"/>
    </source>
</evidence>
<accession>A0ABQ0E1G9</accession>
<reference evidence="4 5" key="1">
    <citation type="journal article" date="2025" name="Int. J. Syst. Evol. Microbiol.">
        <title>Desulfovibrio falkowii sp. nov., Porphyromonas miyakawae sp. nov., Mediterraneibacter flintii sp. nov. and Owariibacterium komagatae gen. nov., sp. nov., isolated from human faeces.</title>
        <authorList>
            <person name="Hamaguchi T."/>
            <person name="Ohara M."/>
            <person name="Hisatomi A."/>
            <person name="Sekiguchi K."/>
            <person name="Takeda J.I."/>
            <person name="Ueyama J."/>
            <person name="Ito M."/>
            <person name="Nishiwaki H."/>
            <person name="Ogi T."/>
            <person name="Hirayama M."/>
            <person name="Ohkuma M."/>
            <person name="Sakamoto M."/>
            <person name="Ohno K."/>
        </authorList>
    </citation>
    <scope>NUCLEOTIDE SEQUENCE [LARGE SCALE GENOMIC DNA]</scope>
    <source>
        <strain evidence="4 5">13CB11C</strain>
    </source>
</reference>
<dbReference type="InterPro" id="IPR000415">
    <property type="entry name" value="Nitroreductase-like"/>
</dbReference>
<dbReference type="Proteomes" id="UP001628220">
    <property type="component" value="Unassembled WGS sequence"/>
</dbReference>
<proteinExistence type="inferred from homology"/>
<dbReference type="Gene3D" id="2.20.180.10">
    <property type="entry name" value="putative fmn-dependent nitroreductase like domains"/>
    <property type="match status" value="1"/>
</dbReference>
<comment type="similarity">
    <text evidence="1">Belongs to the nitroreductase family.</text>
</comment>
<evidence type="ECO:0000313" key="5">
    <source>
        <dbReference type="Proteomes" id="UP001628220"/>
    </source>
</evidence>
<dbReference type="PANTHER" id="PTHR43673:SF10">
    <property type="entry name" value="NADH DEHYDROGENASE_NAD(P)H NITROREDUCTASE XCC3605-RELATED"/>
    <property type="match status" value="1"/>
</dbReference>
<dbReference type="Pfam" id="PF00881">
    <property type="entry name" value="Nitroreductase"/>
    <property type="match status" value="1"/>
</dbReference>
<keyword evidence="2" id="KW-0560">Oxidoreductase</keyword>
<feature type="domain" description="Nitroreductase" evidence="3">
    <location>
        <begin position="10"/>
        <end position="154"/>
    </location>
</feature>
<protein>
    <submittedName>
        <fullName evidence="4">Nitroreductase family protein</fullName>
    </submittedName>
</protein>
<evidence type="ECO:0000256" key="2">
    <source>
        <dbReference type="ARBA" id="ARBA00023002"/>
    </source>
</evidence>
<comment type="caution">
    <text evidence="4">The sequence shown here is derived from an EMBL/GenBank/DDBJ whole genome shotgun (WGS) entry which is preliminary data.</text>
</comment>
<keyword evidence="5" id="KW-1185">Reference proteome</keyword>
<dbReference type="SUPFAM" id="SSF55469">
    <property type="entry name" value="FMN-dependent nitroreductase-like"/>
    <property type="match status" value="1"/>
</dbReference>
<dbReference type="Gene3D" id="3.40.109.10">
    <property type="entry name" value="NADH Oxidase"/>
    <property type="match status" value="1"/>
</dbReference>
<evidence type="ECO:0000313" key="4">
    <source>
        <dbReference type="EMBL" id="GAB1251553.1"/>
    </source>
</evidence>